<protein>
    <submittedName>
        <fullName evidence="2">Uncharacterized protein</fullName>
    </submittedName>
</protein>
<dbReference type="AlphaFoldDB" id="J7L929"/>
<reference evidence="2 3" key="1">
    <citation type="journal article" date="2012" name="J. Bacteriol.">
        <title>Whole-Genome Sequence of Nocardiopsis alba Strain ATCC BAA-2165, Associated with Honeybees.</title>
        <authorList>
            <person name="Qiao J."/>
            <person name="Chen L."/>
            <person name="Li Y."/>
            <person name="Wang J."/>
            <person name="Zhang W."/>
            <person name="Chen S."/>
        </authorList>
    </citation>
    <scope>NUCLEOTIDE SEQUENCE [LARGE SCALE GENOMIC DNA]</scope>
    <source>
        <strain evidence="3">ATCC BAA-2165 / BE74</strain>
    </source>
</reference>
<sequence length="61" mass="5889">MVVLPGEVGVIPACAGSSVTAASAASSRSGHPRVRGEQEPAMSSSTSSVGPSPRARGAGQP</sequence>
<dbReference type="Proteomes" id="UP000003779">
    <property type="component" value="Chromosome"/>
</dbReference>
<dbReference type="HOGENOM" id="CLU_2918023_0_0_11"/>
<dbReference type="EMBL" id="CP003788">
    <property type="protein sequence ID" value="AFR07945.1"/>
    <property type="molecule type" value="Genomic_DNA"/>
</dbReference>
<proteinExistence type="predicted"/>
<feature type="region of interest" description="Disordered" evidence="1">
    <location>
        <begin position="17"/>
        <end position="61"/>
    </location>
</feature>
<dbReference type="AntiFam" id="ANF00057">
    <property type="entry name" value="Translation of E. coli type CRISPR repeat"/>
</dbReference>
<gene>
    <name evidence="2" type="ordered locus">B005_4390</name>
</gene>
<evidence type="ECO:0000313" key="3">
    <source>
        <dbReference type="Proteomes" id="UP000003779"/>
    </source>
</evidence>
<feature type="compositionally biased region" description="Low complexity" evidence="1">
    <location>
        <begin position="17"/>
        <end position="29"/>
    </location>
</feature>
<name>J7L929_NOCAA</name>
<organism evidence="2 3">
    <name type="scientific">Nocardiopsis alba (strain ATCC BAA-2165 / BE74)</name>
    <dbReference type="NCBI Taxonomy" id="1205910"/>
    <lineage>
        <taxon>Bacteria</taxon>
        <taxon>Bacillati</taxon>
        <taxon>Actinomycetota</taxon>
        <taxon>Actinomycetes</taxon>
        <taxon>Streptosporangiales</taxon>
        <taxon>Nocardiopsidaceae</taxon>
        <taxon>Nocardiopsis</taxon>
    </lineage>
</organism>
<dbReference type="STRING" id="1205910.B005_4390"/>
<dbReference type="KEGG" id="nal:B005_4390"/>
<dbReference type="AntiFam" id="ANF00006">
    <property type="entry name" value="Translation of CRISPR region"/>
</dbReference>
<evidence type="ECO:0000313" key="2">
    <source>
        <dbReference type="EMBL" id="AFR07945.1"/>
    </source>
</evidence>
<accession>J7L929</accession>
<reference evidence="3" key="2">
    <citation type="submission" date="2012-08" db="EMBL/GenBank/DDBJ databases">
        <title>Whole-genome sequence of Nocardiopsis alba strain ATCC BAA-2165 associated with honeybees.</title>
        <authorList>
            <person name="Qiao J."/>
            <person name="Chen L."/>
            <person name="Li Y."/>
            <person name="Wang J."/>
            <person name="Zhang W."/>
            <person name="Chen S."/>
        </authorList>
    </citation>
    <scope>NUCLEOTIDE SEQUENCE [LARGE SCALE GENOMIC DNA]</scope>
    <source>
        <strain evidence="3">ATCC BAA-2165 / BE74</strain>
    </source>
</reference>
<evidence type="ECO:0000256" key="1">
    <source>
        <dbReference type="SAM" id="MobiDB-lite"/>
    </source>
</evidence>